<protein>
    <submittedName>
        <fullName evidence="2">Uncharacterized protein</fullName>
    </submittedName>
</protein>
<dbReference type="AlphaFoldDB" id="A0A8J2Q6N4"/>
<comment type="caution">
    <text evidence="2">The sequence shown here is derived from an EMBL/GenBank/DDBJ whole genome shotgun (WGS) entry which is preliminary data.</text>
</comment>
<organism evidence="2 3">
    <name type="scientific">Allacma fusca</name>
    <dbReference type="NCBI Taxonomy" id="39272"/>
    <lineage>
        <taxon>Eukaryota</taxon>
        <taxon>Metazoa</taxon>
        <taxon>Ecdysozoa</taxon>
        <taxon>Arthropoda</taxon>
        <taxon>Hexapoda</taxon>
        <taxon>Collembola</taxon>
        <taxon>Symphypleona</taxon>
        <taxon>Sminthuridae</taxon>
        <taxon>Allacma</taxon>
    </lineage>
</organism>
<evidence type="ECO:0000313" key="3">
    <source>
        <dbReference type="Proteomes" id="UP000708208"/>
    </source>
</evidence>
<feature type="chain" id="PRO_5035275226" evidence="1">
    <location>
        <begin position="22"/>
        <end position="106"/>
    </location>
</feature>
<dbReference type="EMBL" id="CAJVCH010571252">
    <property type="protein sequence ID" value="CAG7837031.1"/>
    <property type="molecule type" value="Genomic_DNA"/>
</dbReference>
<name>A0A8J2Q6N4_9HEXA</name>
<accession>A0A8J2Q6N4</accession>
<dbReference type="Proteomes" id="UP000708208">
    <property type="component" value="Unassembled WGS sequence"/>
</dbReference>
<reference evidence="2" key="1">
    <citation type="submission" date="2021-06" db="EMBL/GenBank/DDBJ databases">
        <authorList>
            <person name="Hodson N. C."/>
            <person name="Mongue J. A."/>
            <person name="Jaron S. K."/>
        </authorList>
    </citation>
    <scope>NUCLEOTIDE SEQUENCE</scope>
</reference>
<gene>
    <name evidence="2" type="ORF">AFUS01_LOCUS46203</name>
</gene>
<evidence type="ECO:0000256" key="1">
    <source>
        <dbReference type="SAM" id="SignalP"/>
    </source>
</evidence>
<evidence type="ECO:0000313" key="2">
    <source>
        <dbReference type="EMBL" id="CAG7837031.1"/>
    </source>
</evidence>
<feature type="signal peptide" evidence="1">
    <location>
        <begin position="1"/>
        <end position="21"/>
    </location>
</feature>
<sequence length="106" mass="11743">MARNLSTLVLITVAISAFVLAGKKDPDYEDNPQDEIIELTEKQLKEAVEYNCIPNGVKCGGGALRLTPRQRCCGQCSFRSGKCRSYKPGLPSYPIFPIIPAFPPYY</sequence>
<keyword evidence="3" id="KW-1185">Reference proteome</keyword>
<keyword evidence="1" id="KW-0732">Signal</keyword>
<proteinExistence type="predicted"/>